<dbReference type="InterPro" id="IPR000169">
    <property type="entry name" value="Pept_cys_AS"/>
</dbReference>
<dbReference type="InterPro" id="IPR000668">
    <property type="entry name" value="Peptidase_C1A_C"/>
</dbReference>
<dbReference type="EMBL" id="JAGTXO010000007">
    <property type="protein sequence ID" value="KAG8466754.1"/>
    <property type="molecule type" value="Genomic_DNA"/>
</dbReference>
<dbReference type="InterPro" id="IPR013128">
    <property type="entry name" value="Peptidase_C1A"/>
</dbReference>
<dbReference type="PRINTS" id="PR00705">
    <property type="entry name" value="PAPAIN"/>
</dbReference>
<dbReference type="GO" id="GO:0008234">
    <property type="term" value="F:cysteine-type peptidase activity"/>
    <property type="evidence" value="ECO:0007669"/>
    <property type="project" value="InterPro"/>
</dbReference>
<dbReference type="PANTHER" id="PTHR12411">
    <property type="entry name" value="CYSTEINE PROTEASE FAMILY C1-RELATED"/>
    <property type="match status" value="1"/>
</dbReference>
<reference evidence="4" key="1">
    <citation type="submission" date="2021-05" db="EMBL/GenBank/DDBJ databases">
        <title>The genome of the haptophyte Pavlova lutheri (Diacronema luteri, Pavlovales) - a model for lipid biosynthesis in eukaryotic algae.</title>
        <authorList>
            <person name="Hulatt C.J."/>
            <person name="Posewitz M.C."/>
        </authorList>
    </citation>
    <scope>NUCLEOTIDE SEQUENCE</scope>
    <source>
        <strain evidence="4">NIVA-4/92</strain>
    </source>
</reference>
<gene>
    <name evidence="4" type="ORF">KFE25_008133</name>
</gene>
<dbReference type="Gene3D" id="3.90.70.10">
    <property type="entry name" value="Cysteine proteinases"/>
    <property type="match status" value="1"/>
</dbReference>
<dbReference type="InterPro" id="IPR025660">
    <property type="entry name" value="Pept_his_AS"/>
</dbReference>
<organism evidence="4 5">
    <name type="scientific">Diacronema lutheri</name>
    <name type="common">Unicellular marine alga</name>
    <name type="synonym">Monochrysis lutheri</name>
    <dbReference type="NCBI Taxonomy" id="2081491"/>
    <lineage>
        <taxon>Eukaryota</taxon>
        <taxon>Haptista</taxon>
        <taxon>Haptophyta</taxon>
        <taxon>Pavlovophyceae</taxon>
        <taxon>Pavlovales</taxon>
        <taxon>Pavlovaceae</taxon>
        <taxon>Diacronema</taxon>
    </lineage>
</organism>
<dbReference type="SUPFAM" id="SSF54001">
    <property type="entry name" value="Cysteine proteinases"/>
    <property type="match status" value="1"/>
</dbReference>
<comment type="similarity">
    <text evidence="1">Belongs to the peptidase C1 family.</text>
</comment>
<accession>A0A8J5XNA5</accession>
<sequence length="530" mass="57112">MTSSRHDGFGELVPKLVRALPTLSTNRSVRVRMGVPIRDDVQRARDAAADLPNVVVDVNEGPTPADYLYELTRANVVISARYHGVVMASMVSTATVALPAKTGRVAAFVADAQHPCVHYADTQRYCHFQSNPAPQRHTEDEVRALYGREALRVSSHNRDRSKTWKEAVNEFSPLSAVELRKTLGHGVANPRRDAAAATAALSTFKAPSPSAALGARRPPAAVDWREHGVITPVKNQGYCGSCWAFAATEQTESYWALAHGARQLTTLATQQIVSCADVYGAVPWSWLAPLNGSGCFGGFVKSGYEHVARFGLIVSEAAFPYVSGLPWKFPEGIAGSPQNGVCVGPFAPFPGPSARSYEIAGPAALLDEWAVTSLSFGAAIRGHAQVQRNSAEAVLAALHEIGPLAVVVDASRWHPYLSGVFDGCNNSALELNHAVQLVGYGRDAALKTEYWLVRNSWGPSWGEGGYIRLRRGGDESECTRCVDLRPWFSEAEGGECVDVCGNCGVLTDPNYPVVKNVPLPDFKPADAHRL</sequence>
<protein>
    <recommendedName>
        <fullName evidence="3">Peptidase C1A papain C-terminal domain-containing protein</fullName>
    </recommendedName>
</protein>
<feature type="domain" description="Peptidase C1A papain C-terminal" evidence="3">
    <location>
        <begin position="218"/>
        <end position="482"/>
    </location>
</feature>
<dbReference type="SMART" id="SM00645">
    <property type="entry name" value="Pept_C1"/>
    <property type="match status" value="1"/>
</dbReference>
<dbReference type="PROSITE" id="PS00139">
    <property type="entry name" value="THIOL_PROTEASE_CYS"/>
    <property type="match status" value="1"/>
</dbReference>
<evidence type="ECO:0000313" key="5">
    <source>
        <dbReference type="Proteomes" id="UP000751190"/>
    </source>
</evidence>
<dbReference type="AlphaFoldDB" id="A0A8J5XNA5"/>
<dbReference type="PROSITE" id="PS00640">
    <property type="entry name" value="THIOL_PROTEASE_ASN"/>
    <property type="match status" value="1"/>
</dbReference>
<keyword evidence="5" id="KW-1185">Reference proteome</keyword>
<keyword evidence="2" id="KW-1015">Disulfide bond</keyword>
<dbReference type="GO" id="GO:0006508">
    <property type="term" value="P:proteolysis"/>
    <property type="evidence" value="ECO:0007669"/>
    <property type="project" value="InterPro"/>
</dbReference>
<dbReference type="Pfam" id="PF00112">
    <property type="entry name" value="Peptidase_C1"/>
    <property type="match status" value="1"/>
</dbReference>
<dbReference type="InterPro" id="IPR038765">
    <property type="entry name" value="Papain-like_cys_pep_sf"/>
</dbReference>
<proteinExistence type="inferred from homology"/>
<evidence type="ECO:0000313" key="4">
    <source>
        <dbReference type="EMBL" id="KAG8466754.1"/>
    </source>
</evidence>
<dbReference type="InterPro" id="IPR025661">
    <property type="entry name" value="Pept_asp_AS"/>
</dbReference>
<evidence type="ECO:0000256" key="1">
    <source>
        <dbReference type="ARBA" id="ARBA00008455"/>
    </source>
</evidence>
<comment type="caution">
    <text evidence="4">The sequence shown here is derived from an EMBL/GenBank/DDBJ whole genome shotgun (WGS) entry which is preliminary data.</text>
</comment>
<evidence type="ECO:0000259" key="3">
    <source>
        <dbReference type="SMART" id="SM00645"/>
    </source>
</evidence>
<dbReference type="OrthoDB" id="10253408at2759"/>
<name>A0A8J5XNA5_DIALT</name>
<dbReference type="CDD" id="cd02248">
    <property type="entry name" value="Peptidase_C1A"/>
    <property type="match status" value="1"/>
</dbReference>
<dbReference type="PROSITE" id="PS00639">
    <property type="entry name" value="THIOL_PROTEASE_HIS"/>
    <property type="match status" value="1"/>
</dbReference>
<dbReference type="InterPro" id="IPR039417">
    <property type="entry name" value="Peptidase_C1A_papain-like"/>
</dbReference>
<dbReference type="Proteomes" id="UP000751190">
    <property type="component" value="Unassembled WGS sequence"/>
</dbReference>
<evidence type="ECO:0000256" key="2">
    <source>
        <dbReference type="ARBA" id="ARBA00023157"/>
    </source>
</evidence>